<reference evidence="7 8" key="1">
    <citation type="journal article" date="2016" name="Nat. Commun.">
        <title>Thousands of microbial genomes shed light on interconnected biogeochemical processes in an aquifer system.</title>
        <authorList>
            <person name="Anantharaman K."/>
            <person name="Brown C.T."/>
            <person name="Hug L.A."/>
            <person name="Sharon I."/>
            <person name="Castelle C.J."/>
            <person name="Probst A.J."/>
            <person name="Thomas B.C."/>
            <person name="Singh A."/>
            <person name="Wilkins M.J."/>
            <person name="Karaoz U."/>
            <person name="Brodie E.L."/>
            <person name="Williams K.H."/>
            <person name="Hubbard S.S."/>
            <person name="Banfield J.F."/>
        </authorList>
    </citation>
    <scope>NUCLEOTIDE SEQUENCE [LARGE SCALE GENOMIC DNA]</scope>
</reference>
<dbReference type="EMBL" id="MFDD01000014">
    <property type="protein sequence ID" value="OGE40054.1"/>
    <property type="molecule type" value="Genomic_DNA"/>
</dbReference>
<comment type="caution">
    <text evidence="7">The sequence shown here is derived from an EMBL/GenBank/DDBJ whole genome shotgun (WGS) entry which is preliminary data.</text>
</comment>
<evidence type="ECO:0000256" key="3">
    <source>
        <dbReference type="ARBA" id="ARBA00022989"/>
    </source>
</evidence>
<feature type="transmembrane region" description="Helical" evidence="5">
    <location>
        <begin position="172"/>
        <end position="190"/>
    </location>
</feature>
<dbReference type="InterPro" id="IPR013525">
    <property type="entry name" value="ABC2_TM"/>
</dbReference>
<comment type="subcellular location">
    <subcellularLocation>
        <location evidence="5">Cell membrane</location>
        <topology evidence="5">Multi-pass membrane protein</topology>
    </subcellularLocation>
    <subcellularLocation>
        <location evidence="1">Membrane</location>
        <topology evidence="1">Multi-pass membrane protein</topology>
    </subcellularLocation>
</comment>
<name>A0A1F5KGU2_9BACT</name>
<dbReference type="InterPro" id="IPR051784">
    <property type="entry name" value="Nod_factor_ABC_transporter"/>
</dbReference>
<comment type="similarity">
    <text evidence="5">Belongs to the ABC-2 integral membrane protein family.</text>
</comment>
<keyword evidence="5" id="KW-0813">Transport</keyword>
<evidence type="ECO:0000256" key="1">
    <source>
        <dbReference type="ARBA" id="ARBA00004141"/>
    </source>
</evidence>
<dbReference type="Pfam" id="PF01061">
    <property type="entry name" value="ABC2_membrane"/>
    <property type="match status" value="1"/>
</dbReference>
<evidence type="ECO:0000313" key="8">
    <source>
        <dbReference type="Proteomes" id="UP000177328"/>
    </source>
</evidence>
<sequence>MRAHRVKAIVLRYLFLFRRSYDRLTDAFYWPTIDLLVWGLMSAYFQARNPGDTNFMVIIVTGILFWLIVWRGQYEITVNILEDLWNKNLVNIFVSPLSFWEWVTSFIIIGVIKAALSVSFASLIAFLLYKISIFIYGFYLIPYIISLILTGWWIGFLVGGLILRFGTKIQTLAWAFVAVISPFSAIYYPVSVLPQWAQFVAWFIPTTYIFEGARAIVNNGQFDIFPLLLSLLLNIVYLGLSLAFLRTSFNQVLKKGLVKVY</sequence>
<dbReference type="PANTHER" id="PTHR43229">
    <property type="entry name" value="NODULATION PROTEIN J"/>
    <property type="match status" value="1"/>
</dbReference>
<feature type="transmembrane region" description="Helical" evidence="5">
    <location>
        <begin position="196"/>
        <end position="217"/>
    </location>
</feature>
<keyword evidence="3 5" id="KW-1133">Transmembrane helix</keyword>
<protein>
    <recommendedName>
        <fullName evidence="5">Transport permease protein</fullName>
    </recommendedName>
</protein>
<comment type="caution">
    <text evidence="5">Lacks conserved residue(s) required for the propagation of feature annotation.</text>
</comment>
<dbReference type="InterPro" id="IPR047817">
    <property type="entry name" value="ABC2_TM_bact-type"/>
</dbReference>
<keyword evidence="2 5" id="KW-0812">Transmembrane</keyword>
<evidence type="ECO:0000256" key="4">
    <source>
        <dbReference type="ARBA" id="ARBA00023136"/>
    </source>
</evidence>
<feature type="transmembrane region" description="Helical" evidence="5">
    <location>
        <begin position="224"/>
        <end position="245"/>
    </location>
</feature>
<keyword evidence="5" id="KW-1003">Cell membrane</keyword>
<dbReference type="GO" id="GO:0140359">
    <property type="term" value="F:ABC-type transporter activity"/>
    <property type="evidence" value="ECO:0007669"/>
    <property type="project" value="InterPro"/>
</dbReference>
<dbReference type="PANTHER" id="PTHR43229:SF6">
    <property type="entry name" value="ABC-TYPE MULTIDRUG TRANSPORT SYSTEM, PERMEASE COMPONENT"/>
    <property type="match status" value="1"/>
</dbReference>
<evidence type="ECO:0000256" key="5">
    <source>
        <dbReference type="RuleBase" id="RU361157"/>
    </source>
</evidence>
<evidence type="ECO:0000256" key="2">
    <source>
        <dbReference type="ARBA" id="ARBA00022692"/>
    </source>
</evidence>
<evidence type="ECO:0000259" key="6">
    <source>
        <dbReference type="PROSITE" id="PS51012"/>
    </source>
</evidence>
<dbReference type="AlphaFoldDB" id="A0A1F5KGU2"/>
<accession>A0A1F5KGU2</accession>
<keyword evidence="4 5" id="KW-0472">Membrane</keyword>
<evidence type="ECO:0000313" key="7">
    <source>
        <dbReference type="EMBL" id="OGE40054.1"/>
    </source>
</evidence>
<dbReference type="PROSITE" id="PS51012">
    <property type="entry name" value="ABC_TM2"/>
    <property type="match status" value="1"/>
</dbReference>
<organism evidence="7 8">
    <name type="scientific">Candidatus Daviesbacteria bacterium RIFCSPHIGHO2_02_FULL_43_12</name>
    <dbReference type="NCBI Taxonomy" id="1797776"/>
    <lineage>
        <taxon>Bacteria</taxon>
        <taxon>Candidatus Daviesiibacteriota</taxon>
    </lineage>
</organism>
<gene>
    <name evidence="7" type="ORF">A3D25_04600</name>
</gene>
<dbReference type="GO" id="GO:0005886">
    <property type="term" value="C:plasma membrane"/>
    <property type="evidence" value="ECO:0007669"/>
    <property type="project" value="UniProtKB-SubCell"/>
</dbReference>
<proteinExistence type="inferred from homology"/>
<dbReference type="Proteomes" id="UP000177328">
    <property type="component" value="Unassembled WGS sequence"/>
</dbReference>
<feature type="domain" description="ABC transmembrane type-2" evidence="6">
    <location>
        <begin position="22"/>
        <end position="248"/>
    </location>
</feature>
<feature type="transmembrane region" description="Helical" evidence="5">
    <location>
        <begin position="144"/>
        <end position="165"/>
    </location>
</feature>
<feature type="transmembrane region" description="Helical" evidence="5">
    <location>
        <begin position="54"/>
        <end position="72"/>
    </location>
</feature>